<evidence type="ECO:0000313" key="2">
    <source>
        <dbReference type="Proteomes" id="UP000032142"/>
    </source>
</evidence>
<keyword evidence="2" id="KW-1185">Reference proteome</keyword>
<accession>A0A0B0NZ91</accession>
<evidence type="ECO:0000313" key="1">
    <source>
        <dbReference type="EMBL" id="KHG18145.1"/>
    </source>
</evidence>
<gene>
    <name evidence="1" type="ORF">F383_23378</name>
</gene>
<dbReference type="Proteomes" id="UP000032142">
    <property type="component" value="Unassembled WGS sequence"/>
</dbReference>
<dbReference type="EMBL" id="KN409939">
    <property type="protein sequence ID" value="KHG18145.1"/>
    <property type="molecule type" value="Genomic_DNA"/>
</dbReference>
<reference evidence="2" key="1">
    <citation type="submission" date="2014-09" db="EMBL/GenBank/DDBJ databases">
        <authorList>
            <person name="Mudge J."/>
            <person name="Ramaraj T."/>
            <person name="Lindquist I.E."/>
            <person name="Bharti A.K."/>
            <person name="Sundararajan A."/>
            <person name="Cameron C.T."/>
            <person name="Woodward J.E."/>
            <person name="May G.D."/>
            <person name="Brubaker C."/>
            <person name="Broadhvest J."/>
            <person name="Wilkins T.A."/>
        </authorList>
    </citation>
    <scope>NUCLEOTIDE SEQUENCE</scope>
    <source>
        <strain evidence="2">cv. AKA8401</strain>
    </source>
</reference>
<name>A0A0B0NZ91_GOSAR</name>
<protein>
    <submittedName>
        <fullName evidence="1">Uncharacterized protein</fullName>
    </submittedName>
</protein>
<proteinExistence type="predicted"/>
<sequence length="14" mass="1744">MYVVLIWAYGPYRL</sequence>
<organism evidence="1 2">
    <name type="scientific">Gossypium arboreum</name>
    <name type="common">Tree cotton</name>
    <name type="synonym">Gossypium nanking</name>
    <dbReference type="NCBI Taxonomy" id="29729"/>
    <lineage>
        <taxon>Eukaryota</taxon>
        <taxon>Viridiplantae</taxon>
        <taxon>Streptophyta</taxon>
        <taxon>Embryophyta</taxon>
        <taxon>Tracheophyta</taxon>
        <taxon>Spermatophyta</taxon>
        <taxon>Magnoliopsida</taxon>
        <taxon>eudicotyledons</taxon>
        <taxon>Gunneridae</taxon>
        <taxon>Pentapetalae</taxon>
        <taxon>rosids</taxon>
        <taxon>malvids</taxon>
        <taxon>Malvales</taxon>
        <taxon>Malvaceae</taxon>
        <taxon>Malvoideae</taxon>
        <taxon>Gossypium</taxon>
    </lineage>
</organism>